<evidence type="ECO:0000256" key="13">
    <source>
        <dbReference type="ARBA" id="ARBA00060918"/>
    </source>
</evidence>
<evidence type="ECO:0000313" key="16">
    <source>
        <dbReference type="Proteomes" id="UP000075737"/>
    </source>
</evidence>
<comment type="subunit">
    <text evidence="14">Forms an energy-coupling factor (ECF) transporter complex composed of an ATP-binding protein (A component, CbiO), a transmembrane protein (T component, CbiQ) and 2 possible substrate-capture proteins (S components, CbiM and CbiN) of unknown stoichimetry.</text>
</comment>
<dbReference type="EMBL" id="LOHZ01000023">
    <property type="protein sequence ID" value="KYO67015.1"/>
    <property type="molecule type" value="Genomic_DNA"/>
</dbReference>
<keyword evidence="5 14" id="KW-1003">Cell membrane</keyword>
<keyword evidence="3 14" id="KW-0171">Cobalt transport</keyword>
<evidence type="ECO:0000256" key="9">
    <source>
        <dbReference type="ARBA" id="ARBA00022989"/>
    </source>
</evidence>
<dbReference type="NCBIfam" id="NF006184">
    <property type="entry name" value="PRK08319.1"/>
    <property type="match status" value="1"/>
</dbReference>
<dbReference type="HAMAP" id="MF_01462">
    <property type="entry name" value="CbiM"/>
    <property type="match status" value="1"/>
</dbReference>
<dbReference type="InterPro" id="IPR002751">
    <property type="entry name" value="CbiM/NikMN"/>
</dbReference>
<dbReference type="PANTHER" id="PTHR43627">
    <property type="match status" value="1"/>
</dbReference>
<keyword evidence="9 14" id="KW-1133">Transmembrane helix</keyword>
<evidence type="ECO:0000256" key="4">
    <source>
        <dbReference type="ARBA" id="ARBA00022448"/>
    </source>
</evidence>
<dbReference type="InterPro" id="IPR018024">
    <property type="entry name" value="CbiM"/>
</dbReference>
<evidence type="ECO:0000256" key="11">
    <source>
        <dbReference type="ARBA" id="ARBA00023136"/>
    </source>
</evidence>
<evidence type="ECO:0000256" key="3">
    <source>
        <dbReference type="ARBA" id="ARBA00022426"/>
    </source>
</evidence>
<feature type="transmembrane region" description="Helical" evidence="14">
    <location>
        <begin position="195"/>
        <end position="218"/>
    </location>
</feature>
<reference evidence="15 16" key="1">
    <citation type="submission" date="2015-12" db="EMBL/GenBank/DDBJ databases">
        <title>Draft genome of Thermovenabulum gondwanense isolated from a red thermophilic microbial mat colonisisng an outflow channel of a bore well.</title>
        <authorList>
            <person name="Patel B.K."/>
        </authorList>
    </citation>
    <scope>NUCLEOTIDE SEQUENCE [LARGE SCALE GENOMIC DNA]</scope>
    <source>
        <strain evidence="15 16">R270</strain>
    </source>
</reference>
<dbReference type="GO" id="GO:0009236">
    <property type="term" value="P:cobalamin biosynthetic process"/>
    <property type="evidence" value="ECO:0007669"/>
    <property type="project" value="UniProtKB-UniRule"/>
</dbReference>
<evidence type="ECO:0000256" key="2">
    <source>
        <dbReference type="ARBA" id="ARBA00004953"/>
    </source>
</evidence>
<dbReference type="GO" id="GO:0015087">
    <property type="term" value="F:cobalt ion transmembrane transporter activity"/>
    <property type="evidence" value="ECO:0007669"/>
    <property type="project" value="UniProtKB-UniRule"/>
</dbReference>
<dbReference type="STRING" id="520767.ATZ99_08320"/>
<keyword evidence="11 14" id="KW-0472">Membrane</keyword>
<evidence type="ECO:0000256" key="14">
    <source>
        <dbReference type="HAMAP-Rule" id="MF_01462"/>
    </source>
</evidence>
<organism evidence="15 16">
    <name type="scientific">Thermovenabulum gondwanense</name>
    <dbReference type="NCBI Taxonomy" id="520767"/>
    <lineage>
        <taxon>Bacteria</taxon>
        <taxon>Bacillati</taxon>
        <taxon>Bacillota</taxon>
        <taxon>Clostridia</taxon>
        <taxon>Thermosediminibacterales</taxon>
        <taxon>Thermosediminibacteraceae</taxon>
        <taxon>Thermovenabulum</taxon>
    </lineage>
</organism>
<dbReference type="PANTHER" id="PTHR43627:SF1">
    <property type="entry name" value="COBALT TRANSPORT PROTEIN CBIM"/>
    <property type="match status" value="1"/>
</dbReference>
<dbReference type="NCBIfam" id="TIGR00123">
    <property type="entry name" value="cbiM"/>
    <property type="match status" value="1"/>
</dbReference>
<feature type="transmembrane region" description="Helical" evidence="14">
    <location>
        <begin position="95"/>
        <end position="121"/>
    </location>
</feature>
<dbReference type="Proteomes" id="UP000075737">
    <property type="component" value="Unassembled WGS sequence"/>
</dbReference>
<keyword evidence="16" id="KW-1185">Reference proteome</keyword>
<dbReference type="Pfam" id="PF01891">
    <property type="entry name" value="CbiM"/>
    <property type="match status" value="1"/>
</dbReference>
<comment type="subcellular location">
    <subcellularLocation>
        <location evidence="1">Cell inner membrane</location>
        <topology evidence="1">Multi-pass membrane protein</topology>
    </subcellularLocation>
    <subcellularLocation>
        <location evidence="14">Cell membrane</location>
        <topology evidence="14">Multi-pass membrane protein</topology>
    </subcellularLocation>
</comment>
<feature type="transmembrane region" description="Helical" evidence="14">
    <location>
        <begin position="63"/>
        <end position="83"/>
    </location>
</feature>
<sequence length="236" mass="25259">MKKVFPLLAIYLLAPGVAYAMHIAEGFLPLGWCLFYFVLVVPFIAAGMKKITSLYGQDKKNKMLIAVCGAYIFLLSALKLPSVTGSCSHPTGCGLSAILFGPLVTSVLSLIVLLFQALLLAHGGLSTLGANTFSMGIAGPFVAYVVYSILKRRNLKVAVFLAAALGDLFTYAVTSLQLALVFPSSSGILSSAVKFLSIFSVTQIPLAITEGLFTVVLFDYLAKNYPEIKKLGEFKI</sequence>
<keyword evidence="12 14" id="KW-0170">Cobalt</keyword>
<evidence type="ECO:0000256" key="1">
    <source>
        <dbReference type="ARBA" id="ARBA00004429"/>
    </source>
</evidence>
<evidence type="ECO:0000256" key="8">
    <source>
        <dbReference type="ARBA" id="ARBA00022729"/>
    </source>
</evidence>
<comment type="pathway">
    <text evidence="2 14">Cofactor biosynthesis; adenosylcobalamin biosynthesis.</text>
</comment>
<feature type="transmembrane region" description="Helical" evidence="14">
    <location>
        <begin position="128"/>
        <end position="147"/>
    </location>
</feature>
<dbReference type="PATRIC" id="fig|520767.4.peg.922"/>
<evidence type="ECO:0000256" key="12">
    <source>
        <dbReference type="ARBA" id="ARBA00023285"/>
    </source>
</evidence>
<evidence type="ECO:0000256" key="6">
    <source>
        <dbReference type="ARBA" id="ARBA00022573"/>
    </source>
</evidence>
<feature type="transmembrane region" description="Helical" evidence="14">
    <location>
        <begin position="30"/>
        <end position="51"/>
    </location>
</feature>
<comment type="similarity">
    <text evidence="13 14">Belongs to the CbiM family.</text>
</comment>
<dbReference type="Gene3D" id="1.10.1760.20">
    <property type="match status" value="1"/>
</dbReference>
<keyword evidence="8" id="KW-0732">Signal</keyword>
<evidence type="ECO:0000313" key="15">
    <source>
        <dbReference type="EMBL" id="KYO67015.1"/>
    </source>
</evidence>
<comment type="function">
    <text evidence="14">Part of the energy-coupling factor (ECF) transporter complex CbiMNOQ involved in cobalt import.</text>
</comment>
<evidence type="ECO:0000256" key="7">
    <source>
        <dbReference type="ARBA" id="ARBA00022692"/>
    </source>
</evidence>
<dbReference type="AlphaFoldDB" id="A0A161PVN3"/>
<gene>
    <name evidence="14 15" type="primary">cbiM</name>
    <name evidence="15" type="ORF">ATZ99_08320</name>
</gene>
<evidence type="ECO:0000256" key="5">
    <source>
        <dbReference type="ARBA" id="ARBA00022475"/>
    </source>
</evidence>
<accession>A0A161PVN3</accession>
<evidence type="ECO:0000256" key="10">
    <source>
        <dbReference type="ARBA" id="ARBA00023065"/>
    </source>
</evidence>
<keyword evidence="6 14" id="KW-0169">Cobalamin biosynthesis</keyword>
<name>A0A161PVN3_9FIRM</name>
<keyword evidence="7 14" id="KW-0812">Transmembrane</keyword>
<keyword evidence="10 14" id="KW-0406">Ion transport</keyword>
<protein>
    <recommendedName>
        <fullName evidence="14">Cobalt transport protein CbiM</fullName>
    </recommendedName>
    <alternativeName>
        <fullName evidence="14">Energy-coupling factor transporter probable substrate-capture protein CbiM</fullName>
        <shortName evidence="14">ECF transporter S component CbiM</shortName>
    </alternativeName>
</protein>
<keyword evidence="4 14" id="KW-0813">Transport</keyword>
<feature type="transmembrane region" description="Helical" evidence="14">
    <location>
        <begin position="159"/>
        <end position="183"/>
    </location>
</feature>
<comment type="caution">
    <text evidence="15">The sequence shown here is derived from an EMBL/GenBank/DDBJ whole genome shotgun (WGS) entry which is preliminary data.</text>
</comment>
<dbReference type="RefSeq" id="WP_068747985.1">
    <property type="nucleotide sequence ID" value="NZ_LOHZ01000023.1"/>
</dbReference>
<dbReference type="OrthoDB" id="9809846at2"/>
<dbReference type="UniPathway" id="UPA00148"/>
<proteinExistence type="inferred from homology"/>
<dbReference type="FunFam" id="1.10.1760.20:FF:000001">
    <property type="entry name" value="Cobalt transport protein CbiM"/>
    <property type="match status" value="1"/>
</dbReference>
<dbReference type="GO" id="GO:0043190">
    <property type="term" value="C:ATP-binding cassette (ABC) transporter complex"/>
    <property type="evidence" value="ECO:0007669"/>
    <property type="project" value="InterPro"/>
</dbReference>